<evidence type="ECO:0000313" key="1">
    <source>
        <dbReference type="EMBL" id="CAD7651501.1"/>
    </source>
</evidence>
<accession>A0A7R9QNL8</accession>
<evidence type="ECO:0000313" key="2">
    <source>
        <dbReference type="Proteomes" id="UP000759131"/>
    </source>
</evidence>
<reference evidence="1" key="1">
    <citation type="submission" date="2020-11" db="EMBL/GenBank/DDBJ databases">
        <authorList>
            <person name="Tran Van P."/>
        </authorList>
    </citation>
    <scope>NUCLEOTIDE SEQUENCE</scope>
</reference>
<name>A0A7R9QNL8_9ACAR</name>
<proteinExistence type="predicted"/>
<organism evidence="1">
    <name type="scientific">Medioppia subpectinata</name>
    <dbReference type="NCBI Taxonomy" id="1979941"/>
    <lineage>
        <taxon>Eukaryota</taxon>
        <taxon>Metazoa</taxon>
        <taxon>Ecdysozoa</taxon>
        <taxon>Arthropoda</taxon>
        <taxon>Chelicerata</taxon>
        <taxon>Arachnida</taxon>
        <taxon>Acari</taxon>
        <taxon>Acariformes</taxon>
        <taxon>Sarcoptiformes</taxon>
        <taxon>Oribatida</taxon>
        <taxon>Brachypylina</taxon>
        <taxon>Oppioidea</taxon>
        <taxon>Oppiidae</taxon>
        <taxon>Medioppia</taxon>
    </lineage>
</organism>
<feature type="non-terminal residue" evidence="1">
    <location>
        <position position="1"/>
    </location>
</feature>
<dbReference type="EMBL" id="OC912671">
    <property type="protein sequence ID" value="CAD7651501.1"/>
    <property type="molecule type" value="Genomic_DNA"/>
</dbReference>
<dbReference type="AlphaFoldDB" id="A0A7R9QNL8"/>
<gene>
    <name evidence="1" type="ORF">OSB1V03_LOCUS23395</name>
</gene>
<keyword evidence="2" id="KW-1185">Reference proteome</keyword>
<dbReference type="Proteomes" id="UP000759131">
    <property type="component" value="Unassembled WGS sequence"/>
</dbReference>
<dbReference type="EMBL" id="CAJPIZ010058096">
    <property type="protein sequence ID" value="CAG2123450.1"/>
    <property type="molecule type" value="Genomic_DNA"/>
</dbReference>
<protein>
    <submittedName>
        <fullName evidence="1">Uncharacterized protein</fullName>
    </submittedName>
</protein>
<sequence length="56" mass="6513">MRRSYSKEVKQISEMNEVPEELTQMLFFTAYAVYILVIDISEDLDAPLEIAKDDTL</sequence>